<dbReference type="AlphaFoldDB" id="A0A7J7NEM6"/>
<dbReference type="Proteomes" id="UP000541444">
    <property type="component" value="Unassembled WGS sequence"/>
</dbReference>
<keyword evidence="2" id="KW-1185">Reference proteome</keyword>
<dbReference type="EMBL" id="JACGCM010000853">
    <property type="protein sequence ID" value="KAF6165422.1"/>
    <property type="molecule type" value="Genomic_DNA"/>
</dbReference>
<evidence type="ECO:0000313" key="1">
    <source>
        <dbReference type="EMBL" id="KAF6165422.1"/>
    </source>
</evidence>
<accession>A0A7J7NEM6</accession>
<reference evidence="1 2" key="1">
    <citation type="journal article" date="2020" name="IScience">
        <title>Genome Sequencing of the Endangered Kingdonia uniflora (Circaeasteraceae, Ranunculales) Reveals Potential Mechanisms of Evolutionary Specialization.</title>
        <authorList>
            <person name="Sun Y."/>
            <person name="Deng T."/>
            <person name="Zhang A."/>
            <person name="Moore M.J."/>
            <person name="Landis J.B."/>
            <person name="Lin N."/>
            <person name="Zhang H."/>
            <person name="Zhang X."/>
            <person name="Huang J."/>
            <person name="Zhang X."/>
            <person name="Sun H."/>
            <person name="Wang H."/>
        </authorList>
    </citation>
    <scope>NUCLEOTIDE SEQUENCE [LARGE SCALE GENOMIC DNA]</scope>
    <source>
        <strain evidence="1">TB1705</strain>
        <tissue evidence="1">Leaf</tissue>
    </source>
</reference>
<evidence type="ECO:0000313" key="2">
    <source>
        <dbReference type="Proteomes" id="UP000541444"/>
    </source>
</evidence>
<comment type="caution">
    <text evidence="1">The sequence shown here is derived from an EMBL/GenBank/DDBJ whole genome shotgun (WGS) entry which is preliminary data.</text>
</comment>
<proteinExistence type="predicted"/>
<name>A0A7J7NEM6_9MAGN</name>
<dbReference type="OrthoDB" id="1869436at2759"/>
<organism evidence="1 2">
    <name type="scientific">Kingdonia uniflora</name>
    <dbReference type="NCBI Taxonomy" id="39325"/>
    <lineage>
        <taxon>Eukaryota</taxon>
        <taxon>Viridiplantae</taxon>
        <taxon>Streptophyta</taxon>
        <taxon>Embryophyta</taxon>
        <taxon>Tracheophyta</taxon>
        <taxon>Spermatophyta</taxon>
        <taxon>Magnoliopsida</taxon>
        <taxon>Ranunculales</taxon>
        <taxon>Circaeasteraceae</taxon>
        <taxon>Kingdonia</taxon>
    </lineage>
</organism>
<sequence>MLPPSQSMSSSLNPMVQSPIPSPIHVGRSHEHFDTSGSSKTKIRWRFLLLGHVVRKNSTQFMSHFGNLVREHILPYYPSWLAIPLKLKDIVWEMICDEYVLPQVEKRKLMKSAKTMWRNGKLTLTKKYDEYDTDDERKKNCPKKTKLKIEFDFSILLLQKKLKLVGKGTR</sequence>
<protein>
    <submittedName>
        <fullName evidence="1">Uncharacterized protein</fullName>
    </submittedName>
</protein>
<gene>
    <name evidence="1" type="ORF">GIB67_017904</name>
</gene>